<dbReference type="Proteomes" id="UP001157091">
    <property type="component" value="Unassembled WGS sequence"/>
</dbReference>
<protein>
    <recommendedName>
        <fullName evidence="4">HTH marR-type domain-containing protein</fullName>
    </recommendedName>
</protein>
<gene>
    <name evidence="5" type="ORF">GCM10025864_15830</name>
</gene>
<dbReference type="PANTHER" id="PTHR39515">
    <property type="entry name" value="CONSERVED PROTEIN"/>
    <property type="match status" value="1"/>
</dbReference>
<dbReference type="Pfam" id="PF01047">
    <property type="entry name" value="MarR"/>
    <property type="match status" value="1"/>
</dbReference>
<dbReference type="PROSITE" id="PS50995">
    <property type="entry name" value="HTH_MARR_2"/>
    <property type="match status" value="1"/>
</dbReference>
<dbReference type="SUPFAM" id="SSF46785">
    <property type="entry name" value="Winged helix' DNA-binding domain"/>
    <property type="match status" value="1"/>
</dbReference>
<keyword evidence="2" id="KW-0238">DNA-binding</keyword>
<dbReference type="EMBL" id="BSUK01000001">
    <property type="protein sequence ID" value="GMA23824.1"/>
    <property type="molecule type" value="Genomic_DNA"/>
</dbReference>
<dbReference type="PANTHER" id="PTHR39515:SF2">
    <property type="entry name" value="HTH-TYPE TRANSCRIPTIONAL REGULATOR RV0880"/>
    <property type="match status" value="1"/>
</dbReference>
<dbReference type="InterPro" id="IPR011991">
    <property type="entry name" value="ArsR-like_HTH"/>
</dbReference>
<dbReference type="InterPro" id="IPR023187">
    <property type="entry name" value="Tscrpt_reg_MarR-type_CS"/>
</dbReference>
<evidence type="ECO:0000313" key="5">
    <source>
        <dbReference type="EMBL" id="GMA23824.1"/>
    </source>
</evidence>
<dbReference type="InterPro" id="IPR036388">
    <property type="entry name" value="WH-like_DNA-bd_sf"/>
</dbReference>
<dbReference type="PROSITE" id="PS01117">
    <property type="entry name" value="HTH_MARR_1"/>
    <property type="match status" value="1"/>
</dbReference>
<dbReference type="RefSeq" id="WP_284292740.1">
    <property type="nucleotide sequence ID" value="NZ_BSUK01000001.1"/>
</dbReference>
<evidence type="ECO:0000313" key="6">
    <source>
        <dbReference type="Proteomes" id="UP001157091"/>
    </source>
</evidence>
<keyword evidence="3" id="KW-0804">Transcription</keyword>
<reference evidence="6" key="1">
    <citation type="journal article" date="2019" name="Int. J. Syst. Evol. Microbiol.">
        <title>The Global Catalogue of Microorganisms (GCM) 10K type strain sequencing project: providing services to taxonomists for standard genome sequencing and annotation.</title>
        <authorList>
            <consortium name="The Broad Institute Genomics Platform"/>
            <consortium name="The Broad Institute Genome Sequencing Center for Infectious Disease"/>
            <person name="Wu L."/>
            <person name="Ma J."/>
        </authorList>
    </citation>
    <scope>NUCLEOTIDE SEQUENCE [LARGE SCALE GENOMIC DNA]</scope>
    <source>
        <strain evidence="6">NBRC 106348</strain>
    </source>
</reference>
<accession>A0ABQ6I205</accession>
<evidence type="ECO:0000256" key="1">
    <source>
        <dbReference type="ARBA" id="ARBA00023015"/>
    </source>
</evidence>
<dbReference type="CDD" id="cd00090">
    <property type="entry name" value="HTH_ARSR"/>
    <property type="match status" value="1"/>
</dbReference>
<dbReference type="InterPro" id="IPR052526">
    <property type="entry name" value="HTH-type_Bedaq_tolerance"/>
</dbReference>
<keyword evidence="1" id="KW-0805">Transcription regulation</keyword>
<evidence type="ECO:0000256" key="3">
    <source>
        <dbReference type="ARBA" id="ARBA00023163"/>
    </source>
</evidence>
<proteinExistence type="predicted"/>
<name>A0ABQ6I205_9MICO</name>
<dbReference type="SMART" id="SM00347">
    <property type="entry name" value="HTH_MARR"/>
    <property type="match status" value="1"/>
</dbReference>
<evidence type="ECO:0000259" key="4">
    <source>
        <dbReference type="PROSITE" id="PS50995"/>
    </source>
</evidence>
<feature type="domain" description="HTH marR-type" evidence="4">
    <location>
        <begin position="1"/>
        <end position="114"/>
    </location>
</feature>
<dbReference type="InterPro" id="IPR000835">
    <property type="entry name" value="HTH_MarR-typ"/>
</dbReference>
<dbReference type="InterPro" id="IPR036390">
    <property type="entry name" value="WH_DNA-bd_sf"/>
</dbReference>
<sequence>MAEQVHRGVDAAAYSLLVRLAEAGESRPSDLAEHFGVGKPTVGRQLACLERLGFVARRPDPDDGRAHILGLTELGEGWVATQRERRKTALGASFADWSDHELTDLAVTLARLNDALR</sequence>
<evidence type="ECO:0000256" key="2">
    <source>
        <dbReference type="ARBA" id="ARBA00023125"/>
    </source>
</evidence>
<dbReference type="Gene3D" id="1.10.10.10">
    <property type="entry name" value="Winged helix-like DNA-binding domain superfamily/Winged helix DNA-binding domain"/>
    <property type="match status" value="1"/>
</dbReference>
<comment type="caution">
    <text evidence="5">The sequence shown here is derived from an EMBL/GenBank/DDBJ whole genome shotgun (WGS) entry which is preliminary data.</text>
</comment>
<keyword evidence="6" id="KW-1185">Reference proteome</keyword>
<organism evidence="5 6">
    <name type="scientific">Luteimicrobium album</name>
    <dbReference type="NCBI Taxonomy" id="1054550"/>
    <lineage>
        <taxon>Bacteria</taxon>
        <taxon>Bacillati</taxon>
        <taxon>Actinomycetota</taxon>
        <taxon>Actinomycetes</taxon>
        <taxon>Micrococcales</taxon>
        <taxon>Luteimicrobium</taxon>
    </lineage>
</organism>